<keyword evidence="2" id="KW-1185">Reference proteome</keyword>
<name>A0AAW0XXQ2_CHEQU</name>
<dbReference type="Proteomes" id="UP001445076">
    <property type="component" value="Unassembled WGS sequence"/>
</dbReference>
<reference evidence="1 2" key="1">
    <citation type="journal article" date="2024" name="BMC Genomics">
        <title>Genome assembly of redclaw crayfish (Cherax quadricarinatus) provides insights into its immune adaptation and hypoxia tolerance.</title>
        <authorList>
            <person name="Liu Z."/>
            <person name="Zheng J."/>
            <person name="Li H."/>
            <person name="Fang K."/>
            <person name="Wang S."/>
            <person name="He J."/>
            <person name="Zhou D."/>
            <person name="Weng S."/>
            <person name="Chi M."/>
            <person name="Gu Z."/>
            <person name="He J."/>
            <person name="Li F."/>
            <person name="Wang M."/>
        </authorList>
    </citation>
    <scope>NUCLEOTIDE SEQUENCE [LARGE SCALE GENOMIC DNA]</scope>
    <source>
        <strain evidence="1">ZL_2023a</strain>
    </source>
</reference>
<sequence>YNCRRSPLKLSTRTWFSSPSDKFITSFGSKTPGLCTCKDMKSCYNKEVPCNCDVGDGLPREDKAIITNPSHLPITTMVFLQDPTGTREDTEGIITLDPLKCTKEALEEQTVSFRRGGSYLEVPA</sequence>
<dbReference type="AlphaFoldDB" id="A0AAW0XXQ2"/>
<feature type="non-terminal residue" evidence="1">
    <location>
        <position position="124"/>
    </location>
</feature>
<evidence type="ECO:0000313" key="1">
    <source>
        <dbReference type="EMBL" id="KAK8744499.1"/>
    </source>
</evidence>
<feature type="non-terminal residue" evidence="1">
    <location>
        <position position="1"/>
    </location>
</feature>
<comment type="caution">
    <text evidence="1">The sequence shown here is derived from an EMBL/GenBank/DDBJ whole genome shotgun (WGS) entry which is preliminary data.</text>
</comment>
<proteinExistence type="predicted"/>
<accession>A0AAW0XXQ2</accession>
<gene>
    <name evidence="1" type="ORF">OTU49_000838</name>
</gene>
<dbReference type="EMBL" id="JARKIK010000022">
    <property type="protein sequence ID" value="KAK8744499.1"/>
    <property type="molecule type" value="Genomic_DNA"/>
</dbReference>
<protein>
    <recommendedName>
        <fullName evidence="3">Phlebovirus glycoprotein G2 fusion domain-containing protein</fullName>
    </recommendedName>
</protein>
<evidence type="ECO:0008006" key="3">
    <source>
        <dbReference type="Google" id="ProtNLM"/>
    </source>
</evidence>
<organism evidence="1 2">
    <name type="scientific">Cherax quadricarinatus</name>
    <name type="common">Australian red claw crayfish</name>
    <dbReference type="NCBI Taxonomy" id="27406"/>
    <lineage>
        <taxon>Eukaryota</taxon>
        <taxon>Metazoa</taxon>
        <taxon>Ecdysozoa</taxon>
        <taxon>Arthropoda</taxon>
        <taxon>Crustacea</taxon>
        <taxon>Multicrustacea</taxon>
        <taxon>Malacostraca</taxon>
        <taxon>Eumalacostraca</taxon>
        <taxon>Eucarida</taxon>
        <taxon>Decapoda</taxon>
        <taxon>Pleocyemata</taxon>
        <taxon>Astacidea</taxon>
        <taxon>Parastacoidea</taxon>
        <taxon>Parastacidae</taxon>
        <taxon>Cherax</taxon>
    </lineage>
</organism>
<evidence type="ECO:0000313" key="2">
    <source>
        <dbReference type="Proteomes" id="UP001445076"/>
    </source>
</evidence>